<evidence type="ECO:0000313" key="2">
    <source>
        <dbReference type="EMBL" id="MDR6142375.1"/>
    </source>
</evidence>
<comment type="caution">
    <text evidence="2">The sequence shown here is derived from an EMBL/GenBank/DDBJ whole genome shotgun (WGS) entry which is preliminary data.</text>
</comment>
<feature type="transmembrane region" description="Helical" evidence="1">
    <location>
        <begin position="9"/>
        <end position="28"/>
    </location>
</feature>
<dbReference type="Proteomes" id="UP001249291">
    <property type="component" value="Unassembled WGS sequence"/>
</dbReference>
<dbReference type="RefSeq" id="WP_309690286.1">
    <property type="nucleotide sequence ID" value="NZ_JAVIZQ010000001.1"/>
</dbReference>
<gene>
    <name evidence="2" type="ORF">QE375_001929</name>
</gene>
<keyword evidence="1" id="KW-1133">Transmembrane helix</keyword>
<keyword evidence="1" id="KW-0812">Transmembrane</keyword>
<evidence type="ECO:0000256" key="1">
    <source>
        <dbReference type="SAM" id="Phobius"/>
    </source>
</evidence>
<reference evidence="2 3" key="1">
    <citation type="submission" date="2023-08" db="EMBL/GenBank/DDBJ databases">
        <title>Functional and genomic diversity of the sorghum phyllosphere microbiome.</title>
        <authorList>
            <person name="Shade A."/>
        </authorList>
    </citation>
    <scope>NUCLEOTIDE SEQUENCE [LARGE SCALE GENOMIC DNA]</scope>
    <source>
        <strain evidence="2 3">SORGH_AS_0445</strain>
    </source>
</reference>
<evidence type="ECO:0000313" key="3">
    <source>
        <dbReference type="Proteomes" id="UP001249291"/>
    </source>
</evidence>
<proteinExistence type="predicted"/>
<dbReference type="EMBL" id="JAVIZQ010000001">
    <property type="protein sequence ID" value="MDR6142375.1"/>
    <property type="molecule type" value="Genomic_DNA"/>
</dbReference>
<keyword evidence="3" id="KW-1185">Reference proteome</keyword>
<sequence>MQIRVVRNVALSMLVVAAAIGYLIYLQLSGNTAAFNVVLGVVVGFVITVVPQALSRDSERLRRARAASVLVRSDLFEYQNWILRSLRDSEWSPPPTDIATTEHLAELAYAMPNWKRWSKLSQARRYTNHLIRLSENSLLDHESRRHARVTFEAINETKVLLAKVDRGSRKPHADTEEVRALALTPLMAQ</sequence>
<organism evidence="2 3">
    <name type="scientific">Microbacterium foliorum</name>
    <dbReference type="NCBI Taxonomy" id="104336"/>
    <lineage>
        <taxon>Bacteria</taxon>
        <taxon>Bacillati</taxon>
        <taxon>Actinomycetota</taxon>
        <taxon>Actinomycetes</taxon>
        <taxon>Micrococcales</taxon>
        <taxon>Microbacteriaceae</taxon>
        <taxon>Microbacterium</taxon>
    </lineage>
</organism>
<accession>A0ABU1HQP8</accession>
<feature type="transmembrane region" description="Helical" evidence="1">
    <location>
        <begin position="34"/>
        <end position="54"/>
    </location>
</feature>
<keyword evidence="1" id="KW-0472">Membrane</keyword>
<name>A0ABU1HQP8_9MICO</name>
<protein>
    <submittedName>
        <fullName evidence="2">Uncharacterized protein</fullName>
    </submittedName>
</protein>